<gene>
    <name evidence="1" type="ORF">EVOR1521_LOCUS17730</name>
</gene>
<sequence>MVRGTTSSTLWPSSQPGVPLRVTHCLRWRRHCPDLPAAGPWCSCHRCRWSAAARRRCGPWPPCCRSGGIDVTFWSGPGGHST</sequence>
<evidence type="ECO:0000313" key="2">
    <source>
        <dbReference type="Proteomes" id="UP001178507"/>
    </source>
</evidence>
<name>A0AA36ITN3_9DINO</name>
<organism evidence="1 2">
    <name type="scientific">Effrenium voratum</name>
    <dbReference type="NCBI Taxonomy" id="2562239"/>
    <lineage>
        <taxon>Eukaryota</taxon>
        <taxon>Sar</taxon>
        <taxon>Alveolata</taxon>
        <taxon>Dinophyceae</taxon>
        <taxon>Suessiales</taxon>
        <taxon>Symbiodiniaceae</taxon>
        <taxon>Effrenium</taxon>
    </lineage>
</organism>
<dbReference type="Proteomes" id="UP001178507">
    <property type="component" value="Unassembled WGS sequence"/>
</dbReference>
<keyword evidence="2" id="KW-1185">Reference proteome</keyword>
<proteinExistence type="predicted"/>
<reference evidence="1" key="1">
    <citation type="submission" date="2023-08" db="EMBL/GenBank/DDBJ databases">
        <authorList>
            <person name="Chen Y."/>
            <person name="Shah S."/>
            <person name="Dougan E. K."/>
            <person name="Thang M."/>
            <person name="Chan C."/>
        </authorList>
    </citation>
    <scope>NUCLEOTIDE SEQUENCE</scope>
</reference>
<accession>A0AA36ITN3</accession>
<dbReference type="EMBL" id="CAUJNA010002380">
    <property type="protein sequence ID" value="CAJ1392690.1"/>
    <property type="molecule type" value="Genomic_DNA"/>
</dbReference>
<dbReference type="AlphaFoldDB" id="A0AA36ITN3"/>
<protein>
    <submittedName>
        <fullName evidence="1">Uncharacterized protein</fullName>
    </submittedName>
</protein>
<comment type="caution">
    <text evidence="1">The sequence shown here is derived from an EMBL/GenBank/DDBJ whole genome shotgun (WGS) entry which is preliminary data.</text>
</comment>
<evidence type="ECO:0000313" key="1">
    <source>
        <dbReference type="EMBL" id="CAJ1392690.1"/>
    </source>
</evidence>